<evidence type="ECO:0000313" key="5">
    <source>
        <dbReference type="Proteomes" id="UP000515159"/>
    </source>
</evidence>
<dbReference type="PANTHER" id="PTHR14024:SF25">
    <property type="entry name" value="PERILIPIN-2"/>
    <property type="match status" value="1"/>
</dbReference>
<accession>A0A6P8P3R6</accession>
<organism evidence="5 6">
    <name type="scientific">Geotrypetes seraphini</name>
    <name type="common">Gaboon caecilian</name>
    <name type="synonym">Caecilia seraphini</name>
    <dbReference type="NCBI Taxonomy" id="260995"/>
    <lineage>
        <taxon>Eukaryota</taxon>
        <taxon>Metazoa</taxon>
        <taxon>Chordata</taxon>
        <taxon>Craniata</taxon>
        <taxon>Vertebrata</taxon>
        <taxon>Euteleostomi</taxon>
        <taxon>Amphibia</taxon>
        <taxon>Gymnophiona</taxon>
        <taxon>Geotrypetes</taxon>
    </lineage>
</organism>
<proteinExistence type="inferred from homology"/>
<dbReference type="AlphaFoldDB" id="A0A6P8P3R6"/>
<keyword evidence="3" id="KW-0551">Lipid droplet</keyword>
<dbReference type="GO" id="GO:0010890">
    <property type="term" value="P:positive regulation of triglyceride storage"/>
    <property type="evidence" value="ECO:0007669"/>
    <property type="project" value="TreeGrafter"/>
</dbReference>
<evidence type="ECO:0000313" key="6">
    <source>
        <dbReference type="RefSeq" id="XP_033775610.1"/>
    </source>
</evidence>
<gene>
    <name evidence="6" type="primary">LOC117348065</name>
</gene>
<dbReference type="Pfam" id="PF03036">
    <property type="entry name" value="Perilipin"/>
    <property type="match status" value="1"/>
</dbReference>
<dbReference type="GO" id="GO:0005829">
    <property type="term" value="C:cytosol"/>
    <property type="evidence" value="ECO:0007669"/>
    <property type="project" value="TreeGrafter"/>
</dbReference>
<dbReference type="GO" id="GO:0019915">
    <property type="term" value="P:lipid storage"/>
    <property type="evidence" value="ECO:0007669"/>
    <property type="project" value="TreeGrafter"/>
</dbReference>
<dbReference type="GeneID" id="117348065"/>
<dbReference type="OrthoDB" id="376826at2759"/>
<reference evidence="6" key="1">
    <citation type="submission" date="2025-08" db="UniProtKB">
        <authorList>
            <consortium name="RefSeq"/>
        </authorList>
    </citation>
    <scope>IDENTIFICATION</scope>
</reference>
<dbReference type="Gene3D" id="3.30.720.170">
    <property type="entry name" value="Perilipin, alpha-beta domain"/>
    <property type="match status" value="1"/>
</dbReference>
<dbReference type="FunCoup" id="A0A6P8P3R6">
    <property type="interactions" value="315"/>
</dbReference>
<sequence length="417" mass="45733">MASVVDEPQQNVMVRVANLPLVSSTCAMVSSAYTSTKDNHPCLKCACKVAEKGVKSITAVVLASAEPIIQKLEPQIALANNYACIGLDKIEEKLPILYHPTDKVVANATDMVAGAKQAVAGTVTGAKDTITHTIIGVLDRTKGAVQESMEMTKAALSSSMNTVLGSHMMQMVSAGVDAALTKSEALVDHYLPLTEDEAAKEATGVEGFETGTQKPSYYVRLGSMSSKVRKQAYEQALFRVKDAKMRSQDAISQLNITVNLMEVVHKNLSGADKKVHDAQERLYKSWKAWNRSTGEEAPSTEHTLSRTLAIAQDLSCHLQITCLALISSIQGLPQNIQDQAHRIHSMAGNIYQNFHSITSFRDVSEQFLTTSKGQLKKMKEYLDDMMNYLVNAPLSWLLGPFYFQLQQVEQEEEENTS</sequence>
<keyword evidence="5" id="KW-1185">Reference proteome</keyword>
<evidence type="ECO:0000256" key="2">
    <source>
        <dbReference type="ARBA" id="ARBA00006311"/>
    </source>
</evidence>
<dbReference type="RefSeq" id="XP_033775610.1">
    <property type="nucleotide sequence ID" value="XM_033919719.1"/>
</dbReference>
<dbReference type="Proteomes" id="UP000515159">
    <property type="component" value="Chromosome 1"/>
</dbReference>
<dbReference type="Gene3D" id="1.20.120.340">
    <property type="entry name" value="Flagellar protein FliS"/>
    <property type="match status" value="1"/>
</dbReference>
<dbReference type="KEGG" id="gsh:117348065"/>
<dbReference type="GO" id="GO:0005811">
    <property type="term" value="C:lipid droplet"/>
    <property type="evidence" value="ECO:0007669"/>
    <property type="project" value="UniProtKB-SubCell"/>
</dbReference>
<comment type="subcellular location">
    <subcellularLocation>
        <location evidence="1">Lipid droplet</location>
    </subcellularLocation>
</comment>
<comment type="similarity">
    <text evidence="2 4">Belongs to the perilipin family.</text>
</comment>
<evidence type="ECO:0000256" key="3">
    <source>
        <dbReference type="ARBA" id="ARBA00022677"/>
    </source>
</evidence>
<dbReference type="PIRSF" id="PIRSF036881">
    <property type="entry name" value="PAT"/>
    <property type="match status" value="1"/>
</dbReference>
<dbReference type="PANTHER" id="PTHR14024">
    <property type="entry name" value="PERILIPIN"/>
    <property type="match status" value="1"/>
</dbReference>
<name>A0A6P8P3R6_GEOSA</name>
<evidence type="ECO:0000256" key="4">
    <source>
        <dbReference type="PIRNR" id="PIRNR036881"/>
    </source>
</evidence>
<evidence type="ECO:0000256" key="1">
    <source>
        <dbReference type="ARBA" id="ARBA00004502"/>
    </source>
</evidence>
<dbReference type="InParanoid" id="A0A6P8P3R6"/>
<dbReference type="SUPFAM" id="SSF109775">
    <property type="entry name" value="Mannose-6-phosphate receptor binding protein 1 (Tip47), C-terminal domain"/>
    <property type="match status" value="1"/>
</dbReference>
<dbReference type="InterPro" id="IPR004279">
    <property type="entry name" value="Perilipin"/>
</dbReference>
<protein>
    <recommendedName>
        <fullName evidence="4">Perilipin</fullName>
    </recommendedName>
</protein>